<evidence type="ECO:0000256" key="4">
    <source>
        <dbReference type="ARBA" id="ARBA00022827"/>
    </source>
</evidence>
<evidence type="ECO:0000313" key="9">
    <source>
        <dbReference type="EMBL" id="RAM01012.1"/>
    </source>
</evidence>
<reference evidence="9 10" key="1">
    <citation type="submission" date="2018-06" db="EMBL/GenBank/DDBJ databases">
        <title>Complete Genome Sequence of Desulfobacter hydrogenophilus (DSM3380).</title>
        <authorList>
            <person name="Marietou A."/>
            <person name="Schreiber L."/>
            <person name="Marshall I."/>
            <person name="Jorgensen B."/>
        </authorList>
    </citation>
    <scope>NUCLEOTIDE SEQUENCE [LARGE SCALE GENOMIC DNA]</scope>
    <source>
        <strain evidence="9 10">DSM 3380</strain>
    </source>
</reference>
<keyword evidence="5" id="KW-0560">Oxidoreductase</keyword>
<reference evidence="8 11" key="2">
    <citation type="submission" date="2019-02" db="EMBL/GenBank/DDBJ databases">
        <title>Complete genome sequence of Desulfobacter hydrogenophilus AcRS1.</title>
        <authorList>
            <person name="Marietou A."/>
            <person name="Lund M.B."/>
            <person name="Marshall I.P.G."/>
            <person name="Schreiber L."/>
            <person name="Jorgensen B."/>
        </authorList>
    </citation>
    <scope>NUCLEOTIDE SEQUENCE [LARGE SCALE GENOMIC DNA]</scope>
    <source>
        <strain evidence="8 11">AcRS1</strain>
    </source>
</reference>
<comment type="similarity">
    <text evidence="2">Belongs to the class-III pyridine nucleotide-disulfide oxidoreductase family.</text>
</comment>
<evidence type="ECO:0000256" key="5">
    <source>
        <dbReference type="ARBA" id="ARBA00023002"/>
    </source>
</evidence>
<dbReference type="SUPFAM" id="SSF55424">
    <property type="entry name" value="FAD/NAD-linked reductases, dimerisation (C-terminal) domain"/>
    <property type="match status" value="1"/>
</dbReference>
<keyword evidence="4" id="KW-0274">FAD</keyword>
<dbReference type="Gene3D" id="3.40.250.10">
    <property type="entry name" value="Rhodanese-like domain"/>
    <property type="match status" value="1"/>
</dbReference>
<evidence type="ECO:0000256" key="2">
    <source>
        <dbReference type="ARBA" id="ARBA00009130"/>
    </source>
</evidence>
<dbReference type="GO" id="GO:0016491">
    <property type="term" value="F:oxidoreductase activity"/>
    <property type="evidence" value="ECO:0007669"/>
    <property type="project" value="UniProtKB-KW"/>
</dbReference>
<keyword evidence="11" id="KW-1185">Reference proteome</keyword>
<dbReference type="PANTHER" id="PTHR43429:SF1">
    <property type="entry name" value="NAD(P)H SULFUR OXIDOREDUCTASE (COA-DEPENDENT)"/>
    <property type="match status" value="1"/>
</dbReference>
<proteinExistence type="inferred from homology"/>
<dbReference type="Pfam" id="PF00581">
    <property type="entry name" value="Rhodanese"/>
    <property type="match status" value="1"/>
</dbReference>
<dbReference type="PROSITE" id="PS50206">
    <property type="entry name" value="RHODANESE_3"/>
    <property type="match status" value="1"/>
</dbReference>
<evidence type="ECO:0000259" key="7">
    <source>
        <dbReference type="PROSITE" id="PS50206"/>
    </source>
</evidence>
<evidence type="ECO:0000313" key="8">
    <source>
        <dbReference type="EMBL" id="QBH14626.1"/>
    </source>
</evidence>
<name>A0A328FC71_9BACT</name>
<dbReference type="InterPro" id="IPR004099">
    <property type="entry name" value="Pyr_nucl-diS_OxRdtase_dimer"/>
</dbReference>
<dbReference type="Proteomes" id="UP000248798">
    <property type="component" value="Unassembled WGS sequence"/>
</dbReference>
<dbReference type="EMBL" id="QLNI01000034">
    <property type="protein sequence ID" value="RAM01012.1"/>
    <property type="molecule type" value="Genomic_DNA"/>
</dbReference>
<evidence type="ECO:0000313" key="11">
    <source>
        <dbReference type="Proteomes" id="UP000293902"/>
    </source>
</evidence>
<dbReference type="Pfam" id="PF02852">
    <property type="entry name" value="Pyr_redox_dim"/>
    <property type="match status" value="1"/>
</dbReference>
<sequence length="573" mass="61685">MAKKIIIIGAVALGPKVASRLRRLDADCEITMIDRDSLISYGGCGIPYYIGGDIGELEELYSTTAHHARNPEFFRTVKGVEVLTRVEAIGIDRRNKQLKVRHLEDGTESEMPYDKLVIGTGGTPFTPPIPGADLPGVYPVSNLHHAHAIKELISKGAVGNAVVIGAGAIGVEMAEALTDLWGVETTLVEMAPHILPVAIGPNVALIAEKELANNDVAVKIGAQVTKILGDAENGVTGVEVSGEVIECELVIMAVGVRPNTGFAAEAGLAVGRGGSLIVDKNLRTTDPDIYAGGDCIEMRNLVSGDQLPMPLGSLANRQGRIIATNIFGKNAQFDGTVGTFCIKVFGMGVATAGLTIHQARAAGFDPVHSVVAQFDRAHFYPDSKFLFIQLIADRNTRRVLGVEAVGEQIDSVKSRVDAVVPLLQKGMNVDEVCTLEVGYAPPFASAMDVINNAGNALDNILDGRNTPIDWPEFIDQFEKGELTVVDLREIVEAQPFIDKYGADRWIHLPQPELRERYNELPKDKELCLFCGTGARSFECQTILNQRGFTRVKNLQGGYAIVRVTDPDFIPLGG</sequence>
<dbReference type="InterPro" id="IPR023753">
    <property type="entry name" value="FAD/NAD-binding_dom"/>
</dbReference>
<comment type="cofactor">
    <cofactor evidence="1">
        <name>FAD</name>
        <dbReference type="ChEBI" id="CHEBI:57692"/>
    </cofactor>
</comment>
<organism evidence="9 10">
    <name type="scientific">Desulfobacter hydrogenophilus</name>
    <dbReference type="NCBI Taxonomy" id="2291"/>
    <lineage>
        <taxon>Bacteria</taxon>
        <taxon>Pseudomonadati</taxon>
        <taxon>Thermodesulfobacteriota</taxon>
        <taxon>Desulfobacteria</taxon>
        <taxon>Desulfobacterales</taxon>
        <taxon>Desulfobacteraceae</taxon>
        <taxon>Desulfobacter</taxon>
    </lineage>
</organism>
<dbReference type="PRINTS" id="PR00411">
    <property type="entry name" value="PNDRDTASEI"/>
</dbReference>
<dbReference type="SMART" id="SM00450">
    <property type="entry name" value="RHOD"/>
    <property type="match status" value="1"/>
</dbReference>
<dbReference type="PANTHER" id="PTHR43429">
    <property type="entry name" value="PYRIDINE NUCLEOTIDE-DISULFIDE OXIDOREDUCTASE DOMAIN-CONTAINING"/>
    <property type="match status" value="1"/>
</dbReference>
<dbReference type="SUPFAM" id="SSF52821">
    <property type="entry name" value="Rhodanese/Cell cycle control phosphatase"/>
    <property type="match status" value="1"/>
</dbReference>
<evidence type="ECO:0000256" key="6">
    <source>
        <dbReference type="ARBA" id="ARBA00023284"/>
    </source>
</evidence>
<accession>A0A328FC71</accession>
<dbReference type="InterPro" id="IPR001763">
    <property type="entry name" value="Rhodanese-like_dom"/>
</dbReference>
<gene>
    <name evidence="9" type="ORF">DO021_16170</name>
    <name evidence="8" type="ORF">EYB58_17870</name>
</gene>
<dbReference type="InterPro" id="IPR036188">
    <property type="entry name" value="FAD/NAD-bd_sf"/>
</dbReference>
<evidence type="ECO:0000256" key="1">
    <source>
        <dbReference type="ARBA" id="ARBA00001974"/>
    </source>
</evidence>
<dbReference type="InterPro" id="IPR016156">
    <property type="entry name" value="FAD/NAD-linked_Rdtase_dimer_sf"/>
</dbReference>
<protein>
    <submittedName>
        <fullName evidence="9">Pyridine nucleotide-disulfide oxidoreductase</fullName>
    </submittedName>
</protein>
<dbReference type="OrthoDB" id="9769238at2"/>
<evidence type="ECO:0000256" key="3">
    <source>
        <dbReference type="ARBA" id="ARBA00022630"/>
    </source>
</evidence>
<dbReference type="AlphaFoldDB" id="A0A328FC71"/>
<evidence type="ECO:0000313" key="10">
    <source>
        <dbReference type="Proteomes" id="UP000248798"/>
    </source>
</evidence>
<dbReference type="EMBL" id="CP036313">
    <property type="protein sequence ID" value="QBH14626.1"/>
    <property type="molecule type" value="Genomic_DNA"/>
</dbReference>
<keyword evidence="6" id="KW-0676">Redox-active center</keyword>
<feature type="domain" description="Rhodanese" evidence="7">
    <location>
        <begin position="506"/>
        <end position="569"/>
    </location>
</feature>
<dbReference type="InterPro" id="IPR036873">
    <property type="entry name" value="Rhodanese-like_dom_sf"/>
</dbReference>
<dbReference type="InterPro" id="IPR050260">
    <property type="entry name" value="FAD-bd_OxRdtase"/>
</dbReference>
<dbReference type="Gene3D" id="3.50.50.60">
    <property type="entry name" value="FAD/NAD(P)-binding domain"/>
    <property type="match status" value="2"/>
</dbReference>
<dbReference type="Pfam" id="PF07992">
    <property type="entry name" value="Pyr_redox_2"/>
    <property type="match status" value="1"/>
</dbReference>
<keyword evidence="3" id="KW-0285">Flavoprotein</keyword>
<dbReference type="PRINTS" id="PR00368">
    <property type="entry name" value="FADPNR"/>
</dbReference>
<dbReference type="RefSeq" id="WP_111958549.1">
    <property type="nucleotide sequence ID" value="NZ_CP036313.1"/>
</dbReference>
<dbReference type="SUPFAM" id="SSF51905">
    <property type="entry name" value="FAD/NAD(P)-binding domain"/>
    <property type="match status" value="2"/>
</dbReference>
<dbReference type="Proteomes" id="UP000293902">
    <property type="component" value="Chromosome"/>
</dbReference>